<feature type="domain" description="Multidrug resistance protein MdtA-like barrel-sandwich hybrid" evidence="6">
    <location>
        <begin position="64"/>
        <end position="196"/>
    </location>
</feature>
<dbReference type="PROSITE" id="PS51257">
    <property type="entry name" value="PROKAR_LIPOPROTEIN"/>
    <property type="match status" value="1"/>
</dbReference>
<evidence type="ECO:0000256" key="2">
    <source>
        <dbReference type="ARBA" id="ARBA00023054"/>
    </source>
</evidence>
<dbReference type="SUPFAM" id="SSF111369">
    <property type="entry name" value="HlyD-like secretion proteins"/>
    <property type="match status" value="1"/>
</dbReference>
<keyword evidence="8" id="KW-1185">Reference proteome</keyword>
<comment type="similarity">
    <text evidence="1">Belongs to the membrane fusion protein (MFP) (TC 8.A.1) family.</text>
</comment>
<evidence type="ECO:0000256" key="1">
    <source>
        <dbReference type="ARBA" id="ARBA00009477"/>
    </source>
</evidence>
<dbReference type="InterPro" id="IPR058625">
    <property type="entry name" value="MdtA-like_BSH"/>
</dbReference>
<feature type="domain" description="Multidrug resistance protein MdtA-like alpha-helical hairpin" evidence="5">
    <location>
        <begin position="101"/>
        <end position="166"/>
    </location>
</feature>
<evidence type="ECO:0000259" key="5">
    <source>
        <dbReference type="Pfam" id="PF25876"/>
    </source>
</evidence>
<evidence type="ECO:0000259" key="6">
    <source>
        <dbReference type="Pfam" id="PF25917"/>
    </source>
</evidence>
<dbReference type="Pfam" id="PF25876">
    <property type="entry name" value="HH_MFP_RND"/>
    <property type="match status" value="1"/>
</dbReference>
<keyword evidence="2 3" id="KW-0175">Coiled coil</keyword>
<feature type="chain" id="PRO_5017473111" evidence="4">
    <location>
        <begin position="20"/>
        <end position="350"/>
    </location>
</feature>
<dbReference type="InterPro" id="IPR006143">
    <property type="entry name" value="RND_pump_MFP"/>
</dbReference>
<dbReference type="GO" id="GO:1990281">
    <property type="term" value="C:efflux pump complex"/>
    <property type="evidence" value="ECO:0007669"/>
    <property type="project" value="TreeGrafter"/>
</dbReference>
<dbReference type="PANTHER" id="PTHR30469:SF18">
    <property type="entry name" value="RESISTANCE-NODULATION-CELL DIVISION (RND) EFFLUX MEMBRANE FUSION PROTEIN-RELATED"/>
    <property type="match status" value="1"/>
</dbReference>
<feature type="coiled-coil region" evidence="3">
    <location>
        <begin position="105"/>
        <end position="163"/>
    </location>
</feature>
<dbReference type="Gene3D" id="2.40.420.20">
    <property type="match status" value="1"/>
</dbReference>
<keyword evidence="4" id="KW-0732">Signal</keyword>
<dbReference type="Proteomes" id="UP000242930">
    <property type="component" value="Unassembled WGS sequence"/>
</dbReference>
<dbReference type="Gene3D" id="2.40.30.170">
    <property type="match status" value="1"/>
</dbReference>
<dbReference type="EMBL" id="FNZE01000008">
    <property type="protein sequence ID" value="SEJ43065.1"/>
    <property type="molecule type" value="Genomic_DNA"/>
</dbReference>
<dbReference type="InterPro" id="IPR058624">
    <property type="entry name" value="MdtA-like_HH"/>
</dbReference>
<dbReference type="Gene3D" id="1.10.287.470">
    <property type="entry name" value="Helix hairpin bin"/>
    <property type="match status" value="1"/>
</dbReference>
<feature type="signal peptide" evidence="4">
    <location>
        <begin position="1"/>
        <end position="19"/>
    </location>
</feature>
<dbReference type="STRING" id="915471.SAMN05216201_108177"/>
<dbReference type="RefSeq" id="WP_212633225.1">
    <property type="nucleotide sequence ID" value="NZ_FNZE01000008.1"/>
</dbReference>
<gene>
    <name evidence="7" type="ORF">SAMN05216201_108177</name>
</gene>
<reference evidence="8" key="1">
    <citation type="submission" date="2016-10" db="EMBL/GenBank/DDBJ databases">
        <authorList>
            <person name="Varghese N."/>
            <person name="Submissions S."/>
        </authorList>
    </citation>
    <scope>NUCLEOTIDE SEQUENCE [LARGE SCALE GENOMIC DNA]</scope>
    <source>
        <strain evidence="8">LMG 25967</strain>
    </source>
</reference>
<evidence type="ECO:0000256" key="4">
    <source>
        <dbReference type="SAM" id="SignalP"/>
    </source>
</evidence>
<name>A0A1H6Z293_9PSED</name>
<organism evidence="7 8">
    <name type="scientific">Pseudomonas linyingensis</name>
    <dbReference type="NCBI Taxonomy" id="915471"/>
    <lineage>
        <taxon>Bacteria</taxon>
        <taxon>Pseudomonadati</taxon>
        <taxon>Pseudomonadota</taxon>
        <taxon>Gammaproteobacteria</taxon>
        <taxon>Pseudomonadales</taxon>
        <taxon>Pseudomonadaceae</taxon>
        <taxon>Pseudomonas</taxon>
    </lineage>
</organism>
<accession>A0A1H6Z293</accession>
<evidence type="ECO:0000313" key="7">
    <source>
        <dbReference type="EMBL" id="SEJ43065.1"/>
    </source>
</evidence>
<dbReference type="Gene3D" id="2.40.50.100">
    <property type="match status" value="1"/>
</dbReference>
<evidence type="ECO:0000256" key="3">
    <source>
        <dbReference type="SAM" id="Coils"/>
    </source>
</evidence>
<dbReference type="AlphaFoldDB" id="A0A1H6Z293"/>
<dbReference type="PANTHER" id="PTHR30469">
    <property type="entry name" value="MULTIDRUG RESISTANCE PROTEIN MDTA"/>
    <property type="match status" value="1"/>
</dbReference>
<dbReference type="NCBIfam" id="TIGR01730">
    <property type="entry name" value="RND_mfp"/>
    <property type="match status" value="1"/>
</dbReference>
<protein>
    <submittedName>
        <fullName evidence="7">RND family efflux transporter, MFP subunit</fullName>
    </submittedName>
</protein>
<proteinExistence type="inferred from homology"/>
<dbReference type="Pfam" id="PF25917">
    <property type="entry name" value="BSH_RND"/>
    <property type="match status" value="1"/>
</dbReference>
<evidence type="ECO:0000313" key="8">
    <source>
        <dbReference type="Proteomes" id="UP000242930"/>
    </source>
</evidence>
<dbReference type="GO" id="GO:0015562">
    <property type="term" value="F:efflux transmembrane transporter activity"/>
    <property type="evidence" value="ECO:0007669"/>
    <property type="project" value="TreeGrafter"/>
</dbReference>
<sequence>MRVSPLLLAVYVLFLTACNDTPEPAATAALPPFVKTVTVRTGAGTTLGLSGTVRARVESPLAFQVGGRIARRAVDAGQAVRAGQVLFELDTRDLAQSVGAAAADLAAANAALATAESDLARHRQLETQNFVSAQALERAELARREAQTRRDAATARLVQARNALGYGRLQAPVAGVLIDVTGEAGQVVAAGQAVALLAQAAEREIEVYFPEDVTPPEHGEVVADDGANLPLRLRETAGAVDPQGRTRRARYTVLDPSHALVLGAVLRTRFAAQDANASDFAVPIGALDERGQGPRVWRLREGRVVPVAVSVLALDGETARIRGPLTAGDRVVALGAHLLDENMQVRELGQ</sequence>